<dbReference type="GO" id="GO:0042575">
    <property type="term" value="C:DNA polymerase complex"/>
    <property type="evidence" value="ECO:0007669"/>
    <property type="project" value="UniProtKB-ARBA"/>
</dbReference>
<dbReference type="PANTHER" id="PTHR47331:SF5">
    <property type="entry name" value="RIBONUCLEASE H"/>
    <property type="match status" value="1"/>
</dbReference>
<reference evidence="3" key="1">
    <citation type="submission" date="2018-04" db="EMBL/GenBank/DDBJ databases">
        <title>Transcriptome of Schizaphis graminum biotype I.</title>
        <authorList>
            <person name="Scully E.D."/>
            <person name="Geib S.M."/>
            <person name="Palmer N.A."/>
            <person name="Koch K."/>
            <person name="Bradshaw J."/>
            <person name="Heng-Moss T."/>
            <person name="Sarath G."/>
        </authorList>
    </citation>
    <scope>NUCLEOTIDE SEQUENCE</scope>
</reference>
<feature type="domain" description="Integrase catalytic" evidence="2">
    <location>
        <begin position="1457"/>
        <end position="1645"/>
    </location>
</feature>
<dbReference type="InterPro" id="IPR008042">
    <property type="entry name" value="Retrotrans_Pao"/>
</dbReference>
<protein>
    <recommendedName>
        <fullName evidence="2">Integrase catalytic domain-containing protein</fullName>
    </recommendedName>
</protein>
<sequence>MTANTSEVDESRRVIRMLERSTIKREVAVNRLRSVMSLAERSMKDPEESPHLLEAVEDLDNLWSKFEVEDEAILDHLLSLERSSEYSSKLSAEMRELVTFCRSVARRYRESEQSSSNMSVHSGSHVSVMSNKDATIPAVQQTTVPDITLPTVSSSQVSISRLPEIPLPSFDGDIFQWPSFRDKFSIMVDQRPTLSNIDKLHYLLGCLRGSAMDAIRSIPPSGHTYKLIWSSLESRFDKPRLVAGSVVESLLSTPPSTTESLAELNRFMVAFSESVSVLESLAIPNLGDFILFSLASRCLPTSCRTLFETQVTADYPTVHELFAFVKSRVSILERVQDIHVSKPVPPSRSLAQPRYDKKGHRRSEKPPQSSFINAAPLPSRSHCICCNNGKHALPSCNRFKKWSNDVRSKWARDHKLCFRCLEDGHWSPQCKSSTVCSHCSRKHHTLVHTAEVAGTSRKEETIPVADQPGSSSVSTSCVGQLDSHSVLLGTALVQIRDHVGTLHTVRALVDSASQISAITSSCSSRLGLRVSRWTAPVIGLSGAPVPDTLGIVNCNVQPRYAEEPVLPIKAWVFSTITANMPRQPLSKVVSEKYRHLALADPSFTTPSAIDLLLGADIFAQVLNGKRVSFGETFPVAFGSVFGWIIIGPVPNSTSQSPHSCPISLLNVSVESLLDKFWSIEEPAAAPEIFTEEGQCESLFRMGCTRSSSGRFTVPLPFRQPVTDELFRGSRTVAIKRFEYLERRLSADHRLRDLYIKFMSEYCSLGHMSPTSNPGSYYIPHHAVYQPSETDPKIRVVFDASARAFNGVSLNNCLLPGPKLQRDVVDVLLLFRLLQYVFTTDICKMYRQILIVPEHRKFQRILWRASPYDQLQEYQLNTVTYGVNCAPYLAIRVLQHIADSDCTEFPSVRKALLFHTYVDDICVGADSEEAAVELQSALIAVLGRAGLELKKWSSNTHSILNNVPPEDQANGTLPFDEGDGIKVLGLRWSPHDDAFTYGFQNEKLVATKRGMLSLIARIFDPLGLLSPVVFMAKHFMKLVWRANVAWDEPLPPSVSDVWHQFVTELPELRKLCIPRFVHTRSGMRVVLCGFCDASERGYAAVVYIRSENSSGSSVVSLLGSKTKLAPMAASTIPRLELCGAVLLAKWMSRIKQTLSVELEIVETHAWSDSTIVLNWLAVRHVTFKVFVSNRIHQVQSLLPDCQWHHISSEDNPADCASRGLTPSELVNHVLFWKGPTFLTSSTVEWATRVPSIEPDQLPEAKVESPTVLLVETTTEWYSRFSSYVHMIRVVAYVRRFILLCRRRQQVFECYLTRGELDSASLAIVRFSQLTFFSKLCHELSCSRSISVRSVARLRPYIDDSGVIRVGGRLSNAQLSHEQRHPVLLAKSSHLSLLLIRHWHDLTGHSGPRVITALLGRQYWIMSVGTLIRTVISHCTRCVRLSAANPQPVMADLPRSRVTECRPFSRVGIDYAGPLLMKEHRLRKARQYKVYVAVFVCFAVKAVHLEVVSDLSTDAFIAALNRFVARRGLPTDIYSDCGTNFVGAAAQLKNLINHRDNQGQLSASIQSVWHFNPPGAPHFGGLWEAAVRSAKTLLVRIMGEHTFTLEEFNTILCRVEAILNSRPLTPSSTDPNEIDYLSPGHFLIGQPLLAPPEEDILPNQYSLNNRWKLLNQCAQAFWRRWRDEYLQTLQTRGRWTTDTPNLTVDDLVIVKDPHTPPLTWRMARILDTVPGTDGVVRVVRLRTSTGVLTRPVVKVVKLPIA</sequence>
<dbReference type="GO" id="GO:0071897">
    <property type="term" value="P:DNA biosynthetic process"/>
    <property type="evidence" value="ECO:0007669"/>
    <property type="project" value="UniProtKB-ARBA"/>
</dbReference>
<dbReference type="Gene3D" id="3.10.10.10">
    <property type="entry name" value="HIV Type 1 Reverse Transcriptase, subunit A, domain 1"/>
    <property type="match status" value="1"/>
</dbReference>
<dbReference type="Gene3D" id="3.30.420.10">
    <property type="entry name" value="Ribonuclease H-like superfamily/Ribonuclease H"/>
    <property type="match status" value="1"/>
</dbReference>
<evidence type="ECO:0000259" key="2">
    <source>
        <dbReference type="PROSITE" id="PS50994"/>
    </source>
</evidence>
<dbReference type="GO" id="GO:0003676">
    <property type="term" value="F:nucleic acid binding"/>
    <property type="evidence" value="ECO:0007669"/>
    <property type="project" value="InterPro"/>
</dbReference>
<dbReference type="Pfam" id="PF05380">
    <property type="entry name" value="Peptidase_A17"/>
    <property type="match status" value="1"/>
</dbReference>
<proteinExistence type="predicted"/>
<feature type="region of interest" description="Disordered" evidence="1">
    <location>
        <begin position="343"/>
        <end position="374"/>
    </location>
</feature>
<name>A0A2S2NNC8_SCHGA</name>
<evidence type="ECO:0000313" key="3">
    <source>
        <dbReference type="EMBL" id="MBY18442.1"/>
    </source>
</evidence>
<dbReference type="InterPro" id="IPR036397">
    <property type="entry name" value="RNaseH_sf"/>
</dbReference>
<dbReference type="InterPro" id="IPR043502">
    <property type="entry name" value="DNA/RNA_pol_sf"/>
</dbReference>
<accession>A0A2S2NNC8</accession>
<dbReference type="Pfam" id="PF03564">
    <property type="entry name" value="DUF1759"/>
    <property type="match status" value="1"/>
</dbReference>
<dbReference type="InterPro" id="IPR012337">
    <property type="entry name" value="RNaseH-like_sf"/>
</dbReference>
<dbReference type="CDD" id="cd01644">
    <property type="entry name" value="RT_pepA17"/>
    <property type="match status" value="1"/>
</dbReference>
<dbReference type="InterPro" id="IPR040676">
    <property type="entry name" value="DUF5641"/>
</dbReference>
<dbReference type="Gene3D" id="3.30.70.270">
    <property type="match status" value="1"/>
</dbReference>
<evidence type="ECO:0000256" key="1">
    <source>
        <dbReference type="SAM" id="MobiDB-lite"/>
    </source>
</evidence>
<dbReference type="SUPFAM" id="SSF53098">
    <property type="entry name" value="Ribonuclease H-like"/>
    <property type="match status" value="1"/>
</dbReference>
<dbReference type="GO" id="GO:0015074">
    <property type="term" value="P:DNA integration"/>
    <property type="evidence" value="ECO:0007669"/>
    <property type="project" value="InterPro"/>
</dbReference>
<dbReference type="InterPro" id="IPR001584">
    <property type="entry name" value="Integrase_cat-core"/>
</dbReference>
<organism evidence="3">
    <name type="scientific">Schizaphis graminum</name>
    <name type="common">Green bug aphid</name>
    <dbReference type="NCBI Taxonomy" id="13262"/>
    <lineage>
        <taxon>Eukaryota</taxon>
        <taxon>Metazoa</taxon>
        <taxon>Ecdysozoa</taxon>
        <taxon>Arthropoda</taxon>
        <taxon>Hexapoda</taxon>
        <taxon>Insecta</taxon>
        <taxon>Pterygota</taxon>
        <taxon>Neoptera</taxon>
        <taxon>Paraneoptera</taxon>
        <taxon>Hemiptera</taxon>
        <taxon>Sternorrhyncha</taxon>
        <taxon>Aphidomorpha</taxon>
        <taxon>Aphidoidea</taxon>
        <taxon>Aphididae</taxon>
        <taxon>Aphidini</taxon>
        <taxon>Schizaphis</taxon>
    </lineage>
</organism>
<gene>
    <name evidence="3" type="ORF">g.92006</name>
</gene>
<dbReference type="InterPro" id="IPR043128">
    <property type="entry name" value="Rev_trsase/Diguanyl_cyclase"/>
</dbReference>
<dbReference type="Pfam" id="PF18701">
    <property type="entry name" value="DUF5641"/>
    <property type="match status" value="1"/>
</dbReference>
<dbReference type="InterPro" id="IPR005312">
    <property type="entry name" value="DUF1759"/>
</dbReference>
<dbReference type="EMBL" id="GGMR01005823">
    <property type="protein sequence ID" value="MBY18442.1"/>
    <property type="molecule type" value="Transcribed_RNA"/>
</dbReference>
<dbReference type="SUPFAM" id="SSF56672">
    <property type="entry name" value="DNA/RNA polymerases"/>
    <property type="match status" value="1"/>
</dbReference>
<dbReference type="PROSITE" id="PS50994">
    <property type="entry name" value="INTEGRASE"/>
    <property type="match status" value="1"/>
</dbReference>
<dbReference type="PANTHER" id="PTHR47331">
    <property type="entry name" value="PHD-TYPE DOMAIN-CONTAINING PROTEIN"/>
    <property type="match status" value="1"/>
</dbReference>